<accession>A0A5B7D5V1</accession>
<evidence type="ECO:0000256" key="1">
    <source>
        <dbReference type="ARBA" id="ARBA00022574"/>
    </source>
</evidence>
<gene>
    <name evidence="6" type="ORF">E2C01_009466</name>
</gene>
<keyword evidence="1 3" id="KW-0853">WD repeat</keyword>
<feature type="region of interest" description="Disordered" evidence="4">
    <location>
        <begin position="251"/>
        <end position="273"/>
    </location>
</feature>
<organism evidence="6 7">
    <name type="scientific">Portunus trituberculatus</name>
    <name type="common">Swimming crab</name>
    <name type="synonym">Neptunus trituberculatus</name>
    <dbReference type="NCBI Taxonomy" id="210409"/>
    <lineage>
        <taxon>Eukaryota</taxon>
        <taxon>Metazoa</taxon>
        <taxon>Ecdysozoa</taxon>
        <taxon>Arthropoda</taxon>
        <taxon>Crustacea</taxon>
        <taxon>Multicrustacea</taxon>
        <taxon>Malacostraca</taxon>
        <taxon>Eumalacostraca</taxon>
        <taxon>Eucarida</taxon>
        <taxon>Decapoda</taxon>
        <taxon>Pleocyemata</taxon>
        <taxon>Brachyura</taxon>
        <taxon>Eubrachyura</taxon>
        <taxon>Portunoidea</taxon>
        <taxon>Portunidae</taxon>
        <taxon>Portuninae</taxon>
        <taxon>Portunus</taxon>
    </lineage>
</organism>
<name>A0A5B7D5V1_PORTR</name>
<sequence length="335" mass="35656">MVRVCNDGSLIASCSNDQTVRVWLTATKECKAELREHDHVVECIAWCEGNASNAVNEAVATDNRKPTYQGPFLMSGSRDKTIKVWDVGVGLCLFSLVGHDNWVRGLVVHPGGKYILSASDDKTVRVWDIKNKRCQKTLDAHSHFCTSLDMHRTAPYVITGSVDQTIKTLMMMPLLLPDSPALLSVIPCPVATLVVVMVVVVVVAALGTSSGVVPLSSPCSLILKELEHGQCAAAGGRPSLHPQAGLIREQEGEQSKQGAQGLPPSTPCDASPGRQERLVQYRQSGATLPQPPPPPAVLCNTRSAGEGCCHPGQRAGGTYKSEAVTLVAGHINSVG</sequence>
<dbReference type="CDD" id="cd00200">
    <property type="entry name" value="WD40"/>
    <property type="match status" value="1"/>
</dbReference>
<dbReference type="Pfam" id="PF00400">
    <property type="entry name" value="WD40"/>
    <property type="match status" value="4"/>
</dbReference>
<dbReference type="PRINTS" id="PR00320">
    <property type="entry name" value="GPROTEINBRPT"/>
</dbReference>
<evidence type="ECO:0000256" key="3">
    <source>
        <dbReference type="PROSITE-ProRule" id="PRU00221"/>
    </source>
</evidence>
<keyword evidence="5" id="KW-1133">Transmembrane helix</keyword>
<dbReference type="PROSITE" id="PS50294">
    <property type="entry name" value="WD_REPEATS_REGION"/>
    <property type="match status" value="1"/>
</dbReference>
<evidence type="ECO:0000256" key="4">
    <source>
        <dbReference type="SAM" id="MobiDB-lite"/>
    </source>
</evidence>
<dbReference type="SMART" id="SM00320">
    <property type="entry name" value="WD40"/>
    <property type="match status" value="3"/>
</dbReference>
<evidence type="ECO:0000313" key="6">
    <source>
        <dbReference type="EMBL" id="MPC16636.1"/>
    </source>
</evidence>
<dbReference type="InterPro" id="IPR019775">
    <property type="entry name" value="WD40_repeat_CS"/>
</dbReference>
<dbReference type="PROSITE" id="PS50082">
    <property type="entry name" value="WD_REPEATS_2"/>
    <property type="match status" value="3"/>
</dbReference>
<dbReference type="InterPro" id="IPR001680">
    <property type="entry name" value="WD40_rpt"/>
</dbReference>
<dbReference type="InterPro" id="IPR036322">
    <property type="entry name" value="WD40_repeat_dom_sf"/>
</dbReference>
<dbReference type="AlphaFoldDB" id="A0A5B7D5V1"/>
<dbReference type="InterPro" id="IPR050995">
    <property type="entry name" value="WD-F-box_domain-protein"/>
</dbReference>
<feature type="transmembrane region" description="Helical" evidence="5">
    <location>
        <begin position="181"/>
        <end position="207"/>
    </location>
</feature>
<evidence type="ECO:0000256" key="2">
    <source>
        <dbReference type="ARBA" id="ARBA00022737"/>
    </source>
</evidence>
<dbReference type="InterPro" id="IPR020472">
    <property type="entry name" value="WD40_PAC1"/>
</dbReference>
<feature type="repeat" description="WD" evidence="3">
    <location>
        <begin position="96"/>
        <end position="137"/>
    </location>
</feature>
<evidence type="ECO:0000313" key="7">
    <source>
        <dbReference type="Proteomes" id="UP000324222"/>
    </source>
</evidence>
<dbReference type="InterPro" id="IPR015943">
    <property type="entry name" value="WD40/YVTN_repeat-like_dom_sf"/>
</dbReference>
<protein>
    <submittedName>
        <fullName evidence="6">Lissencephaly-1</fullName>
    </submittedName>
</protein>
<reference evidence="6 7" key="1">
    <citation type="submission" date="2019-05" db="EMBL/GenBank/DDBJ databases">
        <title>Another draft genome of Portunus trituberculatus and its Hox gene families provides insights of decapod evolution.</title>
        <authorList>
            <person name="Jeong J.-H."/>
            <person name="Song I."/>
            <person name="Kim S."/>
            <person name="Choi T."/>
            <person name="Kim D."/>
            <person name="Ryu S."/>
            <person name="Kim W."/>
        </authorList>
    </citation>
    <scope>NUCLEOTIDE SEQUENCE [LARGE SCALE GENOMIC DNA]</scope>
    <source>
        <tissue evidence="6">Muscle</tissue>
    </source>
</reference>
<keyword evidence="5" id="KW-0812">Transmembrane</keyword>
<keyword evidence="2" id="KW-0677">Repeat</keyword>
<dbReference type="OrthoDB" id="674604at2759"/>
<comment type="caution">
    <text evidence="6">The sequence shown here is derived from an EMBL/GenBank/DDBJ whole genome shotgun (WGS) entry which is preliminary data.</text>
</comment>
<keyword evidence="5" id="KW-0472">Membrane</keyword>
<dbReference type="Gene3D" id="2.130.10.10">
    <property type="entry name" value="YVTN repeat-like/Quinoprotein amine dehydrogenase"/>
    <property type="match status" value="1"/>
</dbReference>
<feature type="repeat" description="WD" evidence="3">
    <location>
        <begin position="1"/>
        <end position="23"/>
    </location>
</feature>
<evidence type="ECO:0000256" key="5">
    <source>
        <dbReference type="SAM" id="Phobius"/>
    </source>
</evidence>
<dbReference type="PROSITE" id="PS00678">
    <property type="entry name" value="WD_REPEATS_1"/>
    <property type="match status" value="2"/>
</dbReference>
<dbReference type="EMBL" id="VSRR010000522">
    <property type="protein sequence ID" value="MPC16636.1"/>
    <property type="molecule type" value="Genomic_DNA"/>
</dbReference>
<dbReference type="PANTHER" id="PTHR14604">
    <property type="entry name" value="WD40 REPEAT PF20"/>
    <property type="match status" value="1"/>
</dbReference>
<dbReference type="Proteomes" id="UP000324222">
    <property type="component" value="Unassembled WGS sequence"/>
</dbReference>
<proteinExistence type="predicted"/>
<dbReference type="SUPFAM" id="SSF50978">
    <property type="entry name" value="WD40 repeat-like"/>
    <property type="match status" value="1"/>
</dbReference>
<feature type="repeat" description="WD" evidence="3">
    <location>
        <begin position="70"/>
        <end position="87"/>
    </location>
</feature>
<dbReference type="PANTHER" id="PTHR14604:SF3">
    <property type="entry name" value="SPERM-ASSOCIATED ANTIGEN 16 PROTEIN"/>
    <property type="match status" value="1"/>
</dbReference>
<keyword evidence="7" id="KW-1185">Reference proteome</keyword>